<dbReference type="Proteomes" id="UP001066276">
    <property type="component" value="Chromosome 11"/>
</dbReference>
<proteinExistence type="predicted"/>
<sequence>MGGSLPSCSRPPYPALLQDPTRGLSSCPGPLLPKPPQDTPFRQKAVRQPVSSQATCCAYHVASRPSFCSAESVATATRVKRYPHLLASRGGDWGDFWGILDYLPDGVGLPDDLLMLYLLHPCYSIPQPTLIAGSSFVLGLMQRIVGSGQQAGQEPHNLLGKAYWHGHSTLEEIMALEGSFRDSNVSSQATSFNASTPNKLDLILTEIQESQTSQIKIDTMTLDLGVIKEDQRKLSKGPITYVSHAGNHPLAEDHMARLIDLVNHIRLLCNWAPTFPLQLTPSSPHTTFSGSSYGNRPHLVSSYAPGWQAHCTNGNCLPW</sequence>
<accession>A0AAV7LPG9</accession>
<dbReference type="AlphaFoldDB" id="A0AAV7LPG9"/>
<evidence type="ECO:0000313" key="2">
    <source>
        <dbReference type="EMBL" id="KAJ1090793.1"/>
    </source>
</evidence>
<reference evidence="2" key="1">
    <citation type="journal article" date="2022" name="bioRxiv">
        <title>Sequencing and chromosome-scale assembly of the giantPleurodeles waltlgenome.</title>
        <authorList>
            <person name="Brown T."/>
            <person name="Elewa A."/>
            <person name="Iarovenko S."/>
            <person name="Subramanian E."/>
            <person name="Araus A.J."/>
            <person name="Petzold A."/>
            <person name="Susuki M."/>
            <person name="Suzuki K.-i.T."/>
            <person name="Hayashi T."/>
            <person name="Toyoda A."/>
            <person name="Oliveira C."/>
            <person name="Osipova E."/>
            <person name="Leigh N.D."/>
            <person name="Simon A."/>
            <person name="Yun M.H."/>
        </authorList>
    </citation>
    <scope>NUCLEOTIDE SEQUENCE</scope>
    <source>
        <strain evidence="2">20211129_DDA</strain>
        <tissue evidence="2">Liver</tissue>
    </source>
</reference>
<gene>
    <name evidence="2" type="ORF">NDU88_003922</name>
</gene>
<evidence type="ECO:0000313" key="3">
    <source>
        <dbReference type="Proteomes" id="UP001066276"/>
    </source>
</evidence>
<feature type="region of interest" description="Disordered" evidence="1">
    <location>
        <begin position="1"/>
        <end position="40"/>
    </location>
</feature>
<protein>
    <submittedName>
        <fullName evidence="2">Uncharacterized protein</fullName>
    </submittedName>
</protein>
<dbReference type="EMBL" id="JANPWB010000015">
    <property type="protein sequence ID" value="KAJ1090793.1"/>
    <property type="molecule type" value="Genomic_DNA"/>
</dbReference>
<comment type="caution">
    <text evidence="2">The sequence shown here is derived from an EMBL/GenBank/DDBJ whole genome shotgun (WGS) entry which is preliminary data.</text>
</comment>
<evidence type="ECO:0000256" key="1">
    <source>
        <dbReference type="SAM" id="MobiDB-lite"/>
    </source>
</evidence>
<keyword evidence="3" id="KW-1185">Reference proteome</keyword>
<name>A0AAV7LPG9_PLEWA</name>
<organism evidence="2 3">
    <name type="scientific">Pleurodeles waltl</name>
    <name type="common">Iberian ribbed newt</name>
    <dbReference type="NCBI Taxonomy" id="8319"/>
    <lineage>
        <taxon>Eukaryota</taxon>
        <taxon>Metazoa</taxon>
        <taxon>Chordata</taxon>
        <taxon>Craniata</taxon>
        <taxon>Vertebrata</taxon>
        <taxon>Euteleostomi</taxon>
        <taxon>Amphibia</taxon>
        <taxon>Batrachia</taxon>
        <taxon>Caudata</taxon>
        <taxon>Salamandroidea</taxon>
        <taxon>Salamandridae</taxon>
        <taxon>Pleurodelinae</taxon>
        <taxon>Pleurodeles</taxon>
    </lineage>
</organism>